<keyword evidence="2" id="KW-0472">Membrane</keyword>
<keyword evidence="2" id="KW-0812">Transmembrane</keyword>
<gene>
    <name evidence="3" type="ORF">H5P28_17380</name>
</gene>
<dbReference type="EMBL" id="JACHVB010000060">
    <property type="protein sequence ID" value="MBC2596042.1"/>
    <property type="molecule type" value="Genomic_DNA"/>
</dbReference>
<feature type="transmembrane region" description="Helical" evidence="2">
    <location>
        <begin position="97"/>
        <end position="118"/>
    </location>
</feature>
<feature type="transmembrane region" description="Helical" evidence="2">
    <location>
        <begin position="130"/>
        <end position="157"/>
    </location>
</feature>
<feature type="compositionally biased region" description="Pro residues" evidence="1">
    <location>
        <begin position="9"/>
        <end position="19"/>
    </location>
</feature>
<reference evidence="3 4" key="1">
    <citation type="submission" date="2020-07" db="EMBL/GenBank/DDBJ databases">
        <authorList>
            <person name="Feng X."/>
        </authorList>
    </citation>
    <scope>NUCLEOTIDE SEQUENCE [LARGE SCALE GENOMIC DNA]</scope>
    <source>
        <strain evidence="3 4">JCM31066</strain>
    </source>
</reference>
<dbReference type="AlphaFoldDB" id="A0A842HI07"/>
<evidence type="ECO:0000256" key="1">
    <source>
        <dbReference type="SAM" id="MobiDB-lite"/>
    </source>
</evidence>
<organism evidence="3 4">
    <name type="scientific">Ruficoccus amylovorans</name>
    <dbReference type="NCBI Taxonomy" id="1804625"/>
    <lineage>
        <taxon>Bacteria</taxon>
        <taxon>Pseudomonadati</taxon>
        <taxon>Verrucomicrobiota</taxon>
        <taxon>Opitutia</taxon>
        <taxon>Puniceicoccales</taxon>
        <taxon>Cerasicoccaceae</taxon>
        <taxon>Ruficoccus</taxon>
    </lineage>
</organism>
<evidence type="ECO:0000313" key="3">
    <source>
        <dbReference type="EMBL" id="MBC2596042.1"/>
    </source>
</evidence>
<evidence type="ECO:0000313" key="4">
    <source>
        <dbReference type="Proteomes" id="UP000546464"/>
    </source>
</evidence>
<comment type="caution">
    <text evidence="3">The sequence shown here is derived from an EMBL/GenBank/DDBJ whole genome shotgun (WGS) entry which is preliminary data.</text>
</comment>
<evidence type="ECO:0000256" key="2">
    <source>
        <dbReference type="SAM" id="Phobius"/>
    </source>
</evidence>
<keyword evidence="2" id="KW-1133">Transmembrane helix</keyword>
<feature type="region of interest" description="Disordered" evidence="1">
    <location>
        <begin position="1"/>
        <end position="23"/>
    </location>
</feature>
<sequence>MNLYESPPRYDPPPPPPSGMPRREDISHLDTLAVVHYVVGGIFVFISCLPLLYLLLGTILVTGGAAAAASEAARHAHGGMGADPAQFALVPAALGGFFMVIFGLAALFNAAIGVGIILSGRFLRQQRNYIYSFVVACLMCLSVPLGTILGVFTIIVLSRESVKRLYGRTF</sequence>
<keyword evidence="4" id="KW-1185">Reference proteome</keyword>
<dbReference type="RefSeq" id="WP_185676959.1">
    <property type="nucleotide sequence ID" value="NZ_JACHVB010000060.1"/>
</dbReference>
<dbReference type="Proteomes" id="UP000546464">
    <property type="component" value="Unassembled WGS sequence"/>
</dbReference>
<protein>
    <submittedName>
        <fullName evidence="3">Uncharacterized protein</fullName>
    </submittedName>
</protein>
<accession>A0A842HI07</accession>
<proteinExistence type="predicted"/>
<name>A0A842HI07_9BACT</name>
<feature type="transmembrane region" description="Helical" evidence="2">
    <location>
        <begin position="32"/>
        <end position="56"/>
    </location>
</feature>